<accession>A0ABU2BAW7</accession>
<dbReference type="GO" id="GO:0016740">
    <property type="term" value="F:transferase activity"/>
    <property type="evidence" value="ECO:0007669"/>
    <property type="project" value="UniProtKB-KW"/>
</dbReference>
<dbReference type="Proteomes" id="UP001183619">
    <property type="component" value="Unassembled WGS sequence"/>
</dbReference>
<dbReference type="InterPro" id="IPR002575">
    <property type="entry name" value="Aminoglycoside_PTrfase"/>
</dbReference>
<dbReference type="EMBL" id="JAVDYF010000001">
    <property type="protein sequence ID" value="MDR7355779.1"/>
    <property type="molecule type" value="Genomic_DNA"/>
</dbReference>
<organism evidence="2 3">
    <name type="scientific">Corynebacterium felinum</name>
    <dbReference type="NCBI Taxonomy" id="131318"/>
    <lineage>
        <taxon>Bacteria</taxon>
        <taxon>Bacillati</taxon>
        <taxon>Actinomycetota</taxon>
        <taxon>Actinomycetes</taxon>
        <taxon>Mycobacteriales</taxon>
        <taxon>Corynebacteriaceae</taxon>
        <taxon>Corynebacterium</taxon>
    </lineage>
</organism>
<feature type="domain" description="Aminoglycoside phosphotransferase" evidence="1">
    <location>
        <begin position="95"/>
        <end position="281"/>
    </location>
</feature>
<comment type="caution">
    <text evidence="2">The sequence shown here is derived from an EMBL/GenBank/DDBJ whole genome shotgun (WGS) entry which is preliminary data.</text>
</comment>
<keyword evidence="2" id="KW-0808">Transferase</keyword>
<evidence type="ECO:0000313" key="2">
    <source>
        <dbReference type="EMBL" id="MDR7355779.1"/>
    </source>
</evidence>
<evidence type="ECO:0000313" key="3">
    <source>
        <dbReference type="Proteomes" id="UP001183619"/>
    </source>
</evidence>
<gene>
    <name evidence="2" type="ORF">J2S37_002317</name>
</gene>
<reference evidence="2 3" key="1">
    <citation type="submission" date="2023-07" db="EMBL/GenBank/DDBJ databases">
        <title>Sequencing the genomes of 1000 actinobacteria strains.</title>
        <authorList>
            <person name="Klenk H.-P."/>
        </authorList>
    </citation>
    <scope>NUCLEOTIDE SEQUENCE [LARGE SCALE GENOMIC DNA]</scope>
    <source>
        <strain evidence="2 3">DSM 44508</strain>
    </source>
</reference>
<dbReference type="SUPFAM" id="SSF56112">
    <property type="entry name" value="Protein kinase-like (PK-like)"/>
    <property type="match status" value="1"/>
</dbReference>
<proteinExistence type="predicted"/>
<sequence length="448" mass="49439">MNNPSPELTQEIVANAQALLSQRFGGTQQLLEAKDLAGSGNAVVMRVKVAPSPFLQHKSVVLKYVPSADNVAEKASLIREIVAYQFTTSLNEEVRPGPVLLAYDVEKKLLVITDAGDGDTVADLLTTKEDSTRLSLLRNLGRALGKMHSGTASKEQDFHILLGRMLARHPNIKRFHEYRERMIQLAIPCGQRLVAAAGITIPDDVHNFATDASRRLVSGQHRAFTPFDLSPDNILVADHRTHFLDYEWAGFRDATFDVACVIAGFPQFLGTQPISDQEADAFIDSWVHEVSKIWPNVNNRERLHARIVTALVGWSFSSVALMHFGVDEETFSTLDLERFDSEEFIAELVETSAPWAIELLSGNPLSSANPLSGVATGSSNTMAGAIRSGENFDSSDEMGAIDPVEDLRLIRRDLFETFEALHRFASRGKDARFPAVAEFAHDVVERLS</sequence>
<name>A0ABU2BAW7_9CORY</name>
<protein>
    <submittedName>
        <fullName evidence="2">tRNA A-37 threonylcarbamoyl transferase component Bud32</fullName>
    </submittedName>
</protein>
<dbReference type="InterPro" id="IPR011009">
    <property type="entry name" value="Kinase-like_dom_sf"/>
</dbReference>
<keyword evidence="3" id="KW-1185">Reference proteome</keyword>
<evidence type="ECO:0000259" key="1">
    <source>
        <dbReference type="Pfam" id="PF01636"/>
    </source>
</evidence>
<dbReference type="Pfam" id="PF01636">
    <property type="entry name" value="APH"/>
    <property type="match status" value="1"/>
</dbReference>
<dbReference type="Gene3D" id="3.90.1200.10">
    <property type="match status" value="1"/>
</dbReference>
<dbReference type="RefSeq" id="WP_277105581.1">
    <property type="nucleotide sequence ID" value="NZ_BAAAJS010000042.1"/>
</dbReference>